<gene>
    <name evidence="4" type="ORF">GCM10017786_08200</name>
</gene>
<dbReference type="Gene3D" id="3.40.50.2300">
    <property type="match status" value="1"/>
</dbReference>
<dbReference type="SMART" id="SM00448">
    <property type="entry name" value="REC"/>
    <property type="match status" value="1"/>
</dbReference>
<dbReference type="InterPro" id="IPR058245">
    <property type="entry name" value="NreC/VraR/RcsB-like_REC"/>
</dbReference>
<dbReference type="EMBL" id="BNAU01000001">
    <property type="protein sequence ID" value="GHE80440.1"/>
    <property type="molecule type" value="Genomic_DNA"/>
</dbReference>
<reference evidence="5" key="1">
    <citation type="journal article" date="2019" name="Int. J. Syst. Evol. Microbiol.">
        <title>The Global Catalogue of Microorganisms (GCM) 10K type strain sequencing project: providing services to taxonomists for standard genome sequencing and annotation.</title>
        <authorList>
            <consortium name="The Broad Institute Genomics Platform"/>
            <consortium name="The Broad Institute Genome Sequencing Center for Infectious Disease"/>
            <person name="Wu L."/>
            <person name="Ma J."/>
        </authorList>
    </citation>
    <scope>NUCLEOTIDE SEQUENCE [LARGE SCALE GENOMIC DNA]</scope>
    <source>
        <strain evidence="5">CGMCC 4.7677</strain>
    </source>
</reference>
<dbReference type="InterPro" id="IPR011006">
    <property type="entry name" value="CheY-like_superfamily"/>
</dbReference>
<dbReference type="InterPro" id="IPR001789">
    <property type="entry name" value="Sig_transdc_resp-reg_receiver"/>
</dbReference>
<evidence type="ECO:0000256" key="2">
    <source>
        <dbReference type="PROSITE-ProRule" id="PRU00169"/>
    </source>
</evidence>
<feature type="modified residue" description="4-aspartylphosphate" evidence="2">
    <location>
        <position position="66"/>
    </location>
</feature>
<dbReference type="PROSITE" id="PS50110">
    <property type="entry name" value="RESPONSE_REGULATORY"/>
    <property type="match status" value="1"/>
</dbReference>
<evidence type="ECO:0000259" key="3">
    <source>
        <dbReference type="PROSITE" id="PS50110"/>
    </source>
</evidence>
<dbReference type="PANTHER" id="PTHR43214:SF43">
    <property type="entry name" value="TWO-COMPONENT RESPONSE REGULATOR"/>
    <property type="match status" value="1"/>
</dbReference>
<dbReference type="PANTHER" id="PTHR43214">
    <property type="entry name" value="TWO-COMPONENT RESPONSE REGULATOR"/>
    <property type="match status" value="1"/>
</dbReference>
<dbReference type="Proteomes" id="UP000605897">
    <property type="component" value="Unassembled WGS sequence"/>
</dbReference>
<dbReference type="InterPro" id="IPR039420">
    <property type="entry name" value="WalR-like"/>
</dbReference>
<dbReference type="Pfam" id="PF00072">
    <property type="entry name" value="Response_reg"/>
    <property type="match status" value="1"/>
</dbReference>
<organism evidence="4 5">
    <name type="scientific">Amycolatopsis deserti</name>
    <dbReference type="NCBI Taxonomy" id="185696"/>
    <lineage>
        <taxon>Bacteria</taxon>
        <taxon>Bacillati</taxon>
        <taxon>Actinomycetota</taxon>
        <taxon>Actinomycetes</taxon>
        <taxon>Pseudonocardiales</taxon>
        <taxon>Pseudonocardiaceae</taxon>
        <taxon>Amycolatopsis</taxon>
    </lineage>
</organism>
<dbReference type="RefSeq" id="WP_191243111.1">
    <property type="nucleotide sequence ID" value="NZ_BNAU01000001.1"/>
</dbReference>
<keyword evidence="2" id="KW-0597">Phosphoprotein</keyword>
<keyword evidence="1" id="KW-0238">DNA-binding</keyword>
<dbReference type="CDD" id="cd17535">
    <property type="entry name" value="REC_NarL-like"/>
    <property type="match status" value="1"/>
</dbReference>
<comment type="caution">
    <text evidence="4">The sequence shown here is derived from an EMBL/GenBank/DDBJ whole genome shotgun (WGS) entry which is preliminary data.</text>
</comment>
<feature type="domain" description="Response regulatory" evidence="3">
    <location>
        <begin position="11"/>
        <end position="131"/>
    </location>
</feature>
<protein>
    <recommendedName>
        <fullName evidence="3">Response regulatory domain-containing protein</fullName>
    </recommendedName>
</protein>
<accession>A0ABQ3IHC7</accession>
<keyword evidence="5" id="KW-1185">Reference proteome</keyword>
<evidence type="ECO:0000313" key="4">
    <source>
        <dbReference type="EMBL" id="GHE80440.1"/>
    </source>
</evidence>
<sequence>MTRDARPASLRVLVVDDHAGVRRAIRAYLEVLGITVAGEAADGRQALNQLDLMAARNDLPDVVLLDLVMPNMDGVTATGRIRRRYPDVRVFILTSFGSQERIDAALSRGAAGFLHKDVEPAELVAALHRTQQTVHNRP</sequence>
<name>A0ABQ3IHC7_9PSEU</name>
<dbReference type="SUPFAM" id="SSF52172">
    <property type="entry name" value="CheY-like"/>
    <property type="match status" value="1"/>
</dbReference>
<evidence type="ECO:0000313" key="5">
    <source>
        <dbReference type="Proteomes" id="UP000605897"/>
    </source>
</evidence>
<evidence type="ECO:0000256" key="1">
    <source>
        <dbReference type="ARBA" id="ARBA00023125"/>
    </source>
</evidence>
<proteinExistence type="predicted"/>